<dbReference type="HOGENOM" id="CLU_572642_0_0_1"/>
<dbReference type="InterPro" id="IPR012913">
    <property type="entry name" value="OS9-like_dom"/>
</dbReference>
<dbReference type="InterPro" id="IPR045149">
    <property type="entry name" value="OS-9-like"/>
</dbReference>
<feature type="region of interest" description="Disordered" evidence="5">
    <location>
        <begin position="372"/>
        <end position="398"/>
    </location>
</feature>
<dbReference type="EMBL" id="JMSN01000002">
    <property type="protein sequence ID" value="KDN53452.1"/>
    <property type="molecule type" value="Genomic_DNA"/>
</dbReference>
<dbReference type="Gene3D" id="2.70.130.10">
    <property type="entry name" value="Mannose-6-phosphate receptor binding domain"/>
    <property type="match status" value="2"/>
</dbReference>
<feature type="compositionally biased region" description="Basic residues" evidence="5">
    <location>
        <begin position="71"/>
        <end position="81"/>
    </location>
</feature>
<dbReference type="InterPro" id="IPR009011">
    <property type="entry name" value="Man6P_isomerase_rcpt-bd_dom_sf"/>
</dbReference>
<organism evidence="8 9">
    <name type="scientific">Tilletiaria anomala (strain ATCC 24038 / CBS 436.72 / UBC 951)</name>
    <dbReference type="NCBI Taxonomy" id="1037660"/>
    <lineage>
        <taxon>Eukaryota</taxon>
        <taxon>Fungi</taxon>
        <taxon>Dikarya</taxon>
        <taxon>Basidiomycota</taxon>
        <taxon>Ustilaginomycotina</taxon>
        <taxon>Exobasidiomycetes</taxon>
        <taxon>Georgefischeriales</taxon>
        <taxon>Tilletiariaceae</taxon>
        <taxon>Tilletiaria</taxon>
    </lineage>
</organism>
<sequence>MNRARVQRRGLRGPRTVFLVAFLVAAFLAQLSVTARGGSAETTTGQPSDEHTFGHQTQEQGSASGEDQHSRHAFSHLRLGRPGRGSGLSSQRFPEDLYAQPAFKIIYDDQNPVRNASALDFLQASSSDLSLRAPTAEAALVAGQGCAANPSLTANGRGPGTHQLIRSSRDTVHLCHIPTPRTDLAHEALYSSSAYLHQILHNASGTSDARQEEIAVAALESERKRIIAHGLTLLEPLKNYCLYQTADWFTYAFCHGRSIRQFKALPPATAVNVAATQQQKAHQAGASSTLSEEEQRRQRRQAQSQIVERQLEHGQIVYEVKLPSELAGTNFKALIPPQEPIEDKDSDAYVLGRWNRGVETIAGTKLHFTEWERGRSDDEHPRRRREVRKGTIEDGSSHKLAKDEPAAAIMHDRTSEATSAASGTELMEVTRFGAGEEQRYLAQPWTDGTRCKVNGEPRMTEVQVSSRIEVCTIGALL</sequence>
<feature type="chain" id="PRO_5001633815" description="Protein OS-9 homolog" evidence="6">
    <location>
        <begin position="41"/>
        <end position="477"/>
    </location>
</feature>
<dbReference type="GeneID" id="25267749"/>
<feature type="compositionally biased region" description="Basic and acidic residues" evidence="5">
    <location>
        <begin position="372"/>
        <end position="381"/>
    </location>
</feature>
<evidence type="ECO:0000256" key="1">
    <source>
        <dbReference type="ARBA" id="ARBA00004367"/>
    </source>
</evidence>
<comment type="similarity">
    <text evidence="2">Belongs to the OS-9 family.</text>
</comment>
<feature type="compositionally biased region" description="Polar residues" evidence="5">
    <location>
        <begin position="54"/>
        <end position="65"/>
    </location>
</feature>
<dbReference type="AlphaFoldDB" id="A0A066WHI6"/>
<dbReference type="Pfam" id="PF07915">
    <property type="entry name" value="PRKCSH"/>
    <property type="match status" value="1"/>
</dbReference>
<name>A0A066WHI6_TILAU</name>
<dbReference type="InParanoid" id="A0A066WHI6"/>
<dbReference type="STRING" id="1037660.A0A066WHI6"/>
<proteinExistence type="inferred from homology"/>
<evidence type="ECO:0000259" key="7">
    <source>
        <dbReference type="Pfam" id="PF07915"/>
    </source>
</evidence>
<evidence type="ECO:0000313" key="9">
    <source>
        <dbReference type="Proteomes" id="UP000027361"/>
    </source>
</evidence>
<feature type="signal peptide" evidence="6">
    <location>
        <begin position="1"/>
        <end position="40"/>
    </location>
</feature>
<dbReference type="GO" id="GO:0005789">
    <property type="term" value="C:endoplasmic reticulum membrane"/>
    <property type="evidence" value="ECO:0007669"/>
    <property type="project" value="UniProtKB-SubCell"/>
</dbReference>
<dbReference type="GO" id="GO:0030246">
    <property type="term" value="F:carbohydrate binding"/>
    <property type="evidence" value="ECO:0007669"/>
    <property type="project" value="UniProtKB-KW"/>
</dbReference>
<feature type="domain" description="Protein OS9-like" evidence="7">
    <location>
        <begin position="240"/>
        <end position="280"/>
    </location>
</feature>
<dbReference type="GO" id="GO:0005788">
    <property type="term" value="C:endoplasmic reticulum lumen"/>
    <property type="evidence" value="ECO:0007669"/>
    <property type="project" value="TreeGrafter"/>
</dbReference>
<feature type="compositionally biased region" description="Basic and acidic residues" evidence="5">
    <location>
        <begin position="388"/>
        <end position="398"/>
    </location>
</feature>
<dbReference type="GO" id="GO:0030970">
    <property type="term" value="P:retrograde protein transport, ER to cytosol"/>
    <property type="evidence" value="ECO:0007669"/>
    <property type="project" value="TreeGrafter"/>
</dbReference>
<evidence type="ECO:0000256" key="6">
    <source>
        <dbReference type="SAM" id="SignalP"/>
    </source>
</evidence>
<dbReference type="PANTHER" id="PTHR15414:SF0">
    <property type="entry name" value="ENDOPLASMIC RETICULUM LECTIN 1"/>
    <property type="match status" value="1"/>
</dbReference>
<keyword evidence="4" id="KW-0430">Lectin</keyword>
<evidence type="ECO:0000256" key="2">
    <source>
        <dbReference type="ARBA" id="ARBA00009918"/>
    </source>
</evidence>
<dbReference type="PANTHER" id="PTHR15414">
    <property type="entry name" value="OS-9-RELATED"/>
    <property type="match status" value="1"/>
</dbReference>
<evidence type="ECO:0000313" key="8">
    <source>
        <dbReference type="EMBL" id="KDN53452.1"/>
    </source>
</evidence>
<dbReference type="Proteomes" id="UP000027361">
    <property type="component" value="Unassembled WGS sequence"/>
</dbReference>
<gene>
    <name evidence="8" type="ORF">K437DRAFT_71946</name>
</gene>
<evidence type="ECO:0000256" key="5">
    <source>
        <dbReference type="SAM" id="MobiDB-lite"/>
    </source>
</evidence>
<evidence type="ECO:0000256" key="4">
    <source>
        <dbReference type="ARBA" id="ARBA00022734"/>
    </source>
</evidence>
<evidence type="ECO:0000256" key="3">
    <source>
        <dbReference type="ARBA" id="ARBA00018727"/>
    </source>
</evidence>
<dbReference type="RefSeq" id="XP_013246291.1">
    <property type="nucleotide sequence ID" value="XM_013390837.1"/>
</dbReference>
<feature type="region of interest" description="Disordered" evidence="5">
    <location>
        <begin position="276"/>
        <end position="306"/>
    </location>
</feature>
<keyword evidence="9" id="KW-1185">Reference proteome</keyword>
<comment type="subcellular location">
    <subcellularLocation>
        <location evidence="1">Endoplasmic reticulum membrane</location>
        <topology evidence="1">Peripheral membrane protein</topology>
        <orientation evidence="1">Lumenal side</orientation>
    </subcellularLocation>
</comment>
<protein>
    <recommendedName>
        <fullName evidence="3">Protein OS-9 homolog</fullName>
    </recommendedName>
</protein>
<feature type="region of interest" description="Disordered" evidence="5">
    <location>
        <begin position="38"/>
        <end position="92"/>
    </location>
</feature>
<keyword evidence="6" id="KW-0732">Signal</keyword>
<dbReference type="GO" id="GO:0030968">
    <property type="term" value="P:endoplasmic reticulum unfolded protein response"/>
    <property type="evidence" value="ECO:0007669"/>
    <property type="project" value="InterPro"/>
</dbReference>
<accession>A0A066WHI6</accession>
<dbReference type="OrthoDB" id="448954at2759"/>
<reference evidence="8 9" key="1">
    <citation type="submission" date="2014-05" db="EMBL/GenBank/DDBJ databases">
        <title>Draft genome sequence of a rare smut relative, Tilletiaria anomala UBC 951.</title>
        <authorList>
            <consortium name="DOE Joint Genome Institute"/>
            <person name="Toome M."/>
            <person name="Kuo A."/>
            <person name="Henrissat B."/>
            <person name="Lipzen A."/>
            <person name="Tritt A."/>
            <person name="Yoshinaga Y."/>
            <person name="Zane M."/>
            <person name="Barry K."/>
            <person name="Grigoriev I.V."/>
            <person name="Spatafora J.W."/>
            <person name="Aimea M.C."/>
        </authorList>
    </citation>
    <scope>NUCLEOTIDE SEQUENCE [LARGE SCALE GENOMIC DNA]</scope>
    <source>
        <strain evidence="8 9">UBC 951</strain>
    </source>
</reference>
<comment type="caution">
    <text evidence="8">The sequence shown here is derived from an EMBL/GenBank/DDBJ whole genome shotgun (WGS) entry which is preliminary data.</text>
</comment>